<dbReference type="GO" id="GO:0000156">
    <property type="term" value="F:phosphorelay response regulator activity"/>
    <property type="evidence" value="ECO:0007669"/>
    <property type="project" value="InterPro"/>
</dbReference>
<dbReference type="STRING" id="561061.SAMN05660862_1003"/>
<dbReference type="PROSITE" id="PS50110">
    <property type="entry name" value="RESPONSE_REGULATORY"/>
    <property type="match status" value="1"/>
</dbReference>
<dbReference type="SUPFAM" id="SSF52172">
    <property type="entry name" value="CheY-like"/>
    <property type="match status" value="1"/>
</dbReference>
<keyword evidence="1" id="KW-0597">Phosphoprotein</keyword>
<dbReference type="InterPro" id="IPR007492">
    <property type="entry name" value="LytTR_DNA-bd_dom"/>
</dbReference>
<evidence type="ECO:0000259" key="3">
    <source>
        <dbReference type="PROSITE" id="PS50930"/>
    </source>
</evidence>
<name>A0A1X7ILU1_9SPHI</name>
<dbReference type="Pfam" id="PF00072">
    <property type="entry name" value="Response_reg"/>
    <property type="match status" value="1"/>
</dbReference>
<keyword evidence="5" id="KW-1185">Reference proteome</keyword>
<dbReference type="Gene3D" id="3.40.50.2300">
    <property type="match status" value="1"/>
</dbReference>
<accession>A0A1X7ILU1</accession>
<reference evidence="4 5" key="1">
    <citation type="submission" date="2017-04" db="EMBL/GenBank/DDBJ databases">
        <authorList>
            <person name="Afonso C.L."/>
            <person name="Miller P.J."/>
            <person name="Scott M.A."/>
            <person name="Spackman E."/>
            <person name="Goraichik I."/>
            <person name="Dimitrov K.M."/>
            <person name="Suarez D.L."/>
            <person name="Swayne D.E."/>
        </authorList>
    </citation>
    <scope>NUCLEOTIDE SEQUENCE [LARGE SCALE GENOMIC DNA]</scope>
    <source>
        <strain evidence="4 5">DSM 22418</strain>
    </source>
</reference>
<dbReference type="RefSeq" id="WP_085471818.1">
    <property type="nucleotide sequence ID" value="NZ_FXAU01000001.1"/>
</dbReference>
<dbReference type="SMART" id="SM00850">
    <property type="entry name" value="LytTR"/>
    <property type="match status" value="1"/>
</dbReference>
<dbReference type="Pfam" id="PF04397">
    <property type="entry name" value="LytTR"/>
    <property type="match status" value="1"/>
</dbReference>
<dbReference type="PROSITE" id="PS50930">
    <property type="entry name" value="HTH_LYTTR"/>
    <property type="match status" value="1"/>
</dbReference>
<evidence type="ECO:0000313" key="4">
    <source>
        <dbReference type="EMBL" id="SMG15874.1"/>
    </source>
</evidence>
<dbReference type="GO" id="GO:0003677">
    <property type="term" value="F:DNA binding"/>
    <property type="evidence" value="ECO:0007669"/>
    <property type="project" value="InterPro"/>
</dbReference>
<sequence length="237" mass="27395">MTCIIIDDEPLAREELEHLIGEASDLKILGCFPNAKQARLFMETNHIDLIFLDIEMPGTNGLQFAEHIGKNTLVIFTTAYPQYALKSYELDAIDYLVKPIEHPRLEKAIAKAKSYHDLLKKSEVNNTIVRYSEGFLLVRSERQYRKVFIKDILFIEGLKDYVVIHEAPSEKIITAMNLKSIHQKLPDSLFVRVSKSYIVNVAHVDRFDSQTIFINDTEIPLGEVYRKKFFDVWDTKS</sequence>
<organism evidence="4 5">
    <name type="scientific">Sphingobacterium psychroaquaticum</name>
    <dbReference type="NCBI Taxonomy" id="561061"/>
    <lineage>
        <taxon>Bacteria</taxon>
        <taxon>Pseudomonadati</taxon>
        <taxon>Bacteroidota</taxon>
        <taxon>Sphingobacteriia</taxon>
        <taxon>Sphingobacteriales</taxon>
        <taxon>Sphingobacteriaceae</taxon>
        <taxon>Sphingobacterium</taxon>
    </lineage>
</organism>
<gene>
    <name evidence="4" type="ORF">SAMN05660862_1003</name>
</gene>
<evidence type="ECO:0000256" key="1">
    <source>
        <dbReference type="PROSITE-ProRule" id="PRU00169"/>
    </source>
</evidence>
<feature type="domain" description="HTH LytTR-type" evidence="3">
    <location>
        <begin position="136"/>
        <end position="235"/>
    </location>
</feature>
<dbReference type="Gene3D" id="2.40.50.1020">
    <property type="entry name" value="LytTr DNA-binding domain"/>
    <property type="match status" value="1"/>
</dbReference>
<dbReference type="InterPro" id="IPR011006">
    <property type="entry name" value="CheY-like_superfamily"/>
</dbReference>
<feature type="modified residue" description="4-aspartylphosphate" evidence="1">
    <location>
        <position position="53"/>
    </location>
</feature>
<evidence type="ECO:0000313" key="5">
    <source>
        <dbReference type="Proteomes" id="UP000192980"/>
    </source>
</evidence>
<protein>
    <submittedName>
        <fullName evidence="4">Two component transcriptional regulator, LytTR family</fullName>
    </submittedName>
</protein>
<dbReference type="PANTHER" id="PTHR37299:SF1">
    <property type="entry name" value="STAGE 0 SPORULATION PROTEIN A HOMOLOG"/>
    <property type="match status" value="1"/>
</dbReference>
<feature type="domain" description="Response regulatory" evidence="2">
    <location>
        <begin position="2"/>
        <end position="113"/>
    </location>
</feature>
<dbReference type="AlphaFoldDB" id="A0A1X7ILU1"/>
<dbReference type="InterPro" id="IPR001789">
    <property type="entry name" value="Sig_transdc_resp-reg_receiver"/>
</dbReference>
<dbReference type="OrthoDB" id="9787344at2"/>
<evidence type="ECO:0000259" key="2">
    <source>
        <dbReference type="PROSITE" id="PS50110"/>
    </source>
</evidence>
<dbReference type="SMART" id="SM00448">
    <property type="entry name" value="REC"/>
    <property type="match status" value="1"/>
</dbReference>
<dbReference type="PANTHER" id="PTHR37299">
    <property type="entry name" value="TRANSCRIPTIONAL REGULATOR-RELATED"/>
    <property type="match status" value="1"/>
</dbReference>
<dbReference type="EMBL" id="FXAU01000001">
    <property type="protein sequence ID" value="SMG15874.1"/>
    <property type="molecule type" value="Genomic_DNA"/>
</dbReference>
<proteinExistence type="predicted"/>
<dbReference type="Proteomes" id="UP000192980">
    <property type="component" value="Unassembled WGS sequence"/>
</dbReference>
<dbReference type="InterPro" id="IPR046947">
    <property type="entry name" value="LytR-like"/>
</dbReference>